<dbReference type="SMART" id="SM00369">
    <property type="entry name" value="LRR_TYP"/>
    <property type="match status" value="7"/>
</dbReference>
<dbReference type="PANTHER" id="PTHR48061">
    <property type="entry name" value="LEUCINE-RICH REPEAT RECEPTOR PROTEIN KINASE EMS1-LIKE-RELATED"/>
    <property type="match status" value="1"/>
</dbReference>
<dbReference type="SUPFAM" id="SSF52058">
    <property type="entry name" value="L domain-like"/>
    <property type="match status" value="3"/>
</dbReference>
<evidence type="ECO:0000313" key="16">
    <source>
        <dbReference type="Proteomes" id="UP001229421"/>
    </source>
</evidence>
<dbReference type="PANTHER" id="PTHR48061:SF2">
    <property type="entry name" value="RECEPTOR LIKE PROTEIN 30-LIKE"/>
    <property type="match status" value="1"/>
</dbReference>
<dbReference type="Gene3D" id="3.80.10.10">
    <property type="entry name" value="Ribonuclease Inhibitor"/>
    <property type="match status" value="6"/>
</dbReference>
<evidence type="ECO:0000256" key="10">
    <source>
        <dbReference type="ARBA" id="ARBA00023170"/>
    </source>
</evidence>
<dbReference type="Pfam" id="PF13855">
    <property type="entry name" value="LRR_8"/>
    <property type="match status" value="2"/>
</dbReference>
<keyword evidence="9 12" id="KW-0472">Membrane</keyword>
<evidence type="ECO:0000256" key="4">
    <source>
        <dbReference type="ARBA" id="ARBA00022614"/>
    </source>
</evidence>
<feature type="transmembrane region" description="Helical" evidence="12">
    <location>
        <begin position="986"/>
        <end position="1007"/>
    </location>
</feature>
<organism evidence="15 16">
    <name type="scientific">Tagetes erecta</name>
    <name type="common">African marigold</name>
    <dbReference type="NCBI Taxonomy" id="13708"/>
    <lineage>
        <taxon>Eukaryota</taxon>
        <taxon>Viridiplantae</taxon>
        <taxon>Streptophyta</taxon>
        <taxon>Embryophyta</taxon>
        <taxon>Tracheophyta</taxon>
        <taxon>Spermatophyta</taxon>
        <taxon>Magnoliopsida</taxon>
        <taxon>eudicotyledons</taxon>
        <taxon>Gunneridae</taxon>
        <taxon>Pentapetalae</taxon>
        <taxon>asterids</taxon>
        <taxon>campanulids</taxon>
        <taxon>Asterales</taxon>
        <taxon>Asteraceae</taxon>
        <taxon>Asteroideae</taxon>
        <taxon>Heliantheae alliance</taxon>
        <taxon>Tageteae</taxon>
        <taxon>Tagetes</taxon>
    </lineage>
</organism>
<dbReference type="InterPro" id="IPR032675">
    <property type="entry name" value="LRR_dom_sf"/>
</dbReference>
<comment type="subcellular location">
    <subcellularLocation>
        <location evidence="1">Cell membrane</location>
        <topology evidence="1">Single-pass type I membrane protein</topology>
    </subcellularLocation>
</comment>
<keyword evidence="7" id="KW-0677">Repeat</keyword>
<evidence type="ECO:0000256" key="12">
    <source>
        <dbReference type="SAM" id="Phobius"/>
    </source>
</evidence>
<dbReference type="PRINTS" id="PR00019">
    <property type="entry name" value="LEURICHRPT"/>
</dbReference>
<evidence type="ECO:0000256" key="1">
    <source>
        <dbReference type="ARBA" id="ARBA00004251"/>
    </source>
</evidence>
<accession>A0AAD8JYZ1</accession>
<name>A0AAD8JYZ1_TARER</name>
<gene>
    <name evidence="15" type="ORF">QVD17_33669</name>
</gene>
<evidence type="ECO:0000256" key="2">
    <source>
        <dbReference type="ARBA" id="ARBA00009592"/>
    </source>
</evidence>
<keyword evidence="4" id="KW-0433">Leucine-rich repeat</keyword>
<sequence>MRIISFWIPISISSIILHTLPVYNQCLSYQQSLLLAFRNDLIYDDTSSIKIAGWNQSVDCCEWGGISCDTDGHVTRLDLNSDYLSGAINDSSTLFRLQFLHSLNLAYNALDFEFTAGFGNLTQLTYLNLSNTNFHAQFSLVTSLVTLDLSSTSATLNIENPDPRFFLIQNLYLDNNINILTHDWAGVISSFLPDLRVISMQSCNLSGPLDASLAKLKHLSVILLDENTFSSEIPDSFADLKNLTVLSLQGCNLSGTIPYKIFQVPTLKMIDFSNNVMLQGPLPEMSGALDLQNLVLSNTRVGVGGKLPDSIGSLTMLSRIELSDCEFSGPIPDSMQNLTFLEYLDLSFNHFTGSLPSFQLSKNHLISVYLKQNSLSGRIPSSNWEGFDKLEYLDLADNSFTGTFPESFLTLKSLQTLNLSNNSFSGKPNESMVNVSSYQLDTLDLSSNKFEGSIPGFIFKLAAISTLTLSANKFTGRVDLHMFGNLKELYGLDLSYNNLTVSVEENKSSAVIASLSKLNTLKLVSCKMQQIPDLKNQSSLRMLDLSDNQLSGEIPNWIWEVGNGYLRSLNLSHNMFSTLQQPYAFPFLLDILDLHSNHLEGDIPVPSQRVYILDYSSNNFTSSIPVDFGSLLTSTIFFSISNNQLVGTIPQSICKARNLDILDLSNNSLSGTLPSCLLAETTKTLRVLNIRGNNLTGNVLDVFPETCHLQTLDLNGNHLQGPLPRSLVGCKNLMVMDLGHNNIMDTFPCWLSSLPNLRVFVIRANRFHGNITCLGSNTINILQIIDIASNGFSGVLPPTLFTSFKGIIGKFNDTQTHLYFKHPANQAIYYQDSVFLVFKGTGREVEKILSIFTSIDFSNNSFQGSIPVTLGDLKLLKLVNFSHNALTGPLPASVGKLTDLESLDLSVNKLSGSIPQELASLSFLSVFNLSYNELSGRIPRGSQFQTFSELSFMGNEGLCGVPLNKSCNNNATSESPTTDKDGTFDVYVSIGLGFFVGFVMIVGPLALSRRWRTWFSNHIDDLLAKVTKTKAHANTFIDSNNASTNLNVNTYDKMASSSLT</sequence>
<protein>
    <recommendedName>
        <fullName evidence="14">Leucine-rich repeat-containing N-terminal plant-type domain-containing protein</fullName>
    </recommendedName>
</protein>
<reference evidence="15" key="1">
    <citation type="journal article" date="2023" name="bioRxiv">
        <title>Improved chromosome-level genome assembly for marigold (Tagetes erecta).</title>
        <authorList>
            <person name="Jiang F."/>
            <person name="Yuan L."/>
            <person name="Wang S."/>
            <person name="Wang H."/>
            <person name="Xu D."/>
            <person name="Wang A."/>
            <person name="Fan W."/>
        </authorList>
    </citation>
    <scope>NUCLEOTIDE SEQUENCE</scope>
    <source>
        <strain evidence="15">WSJ</strain>
        <tissue evidence="15">Leaf</tissue>
    </source>
</reference>
<keyword evidence="8 12" id="KW-1133">Transmembrane helix</keyword>
<dbReference type="Pfam" id="PF00560">
    <property type="entry name" value="LRR_1"/>
    <property type="match status" value="6"/>
</dbReference>
<keyword evidence="16" id="KW-1185">Reference proteome</keyword>
<evidence type="ECO:0000256" key="3">
    <source>
        <dbReference type="ARBA" id="ARBA00022475"/>
    </source>
</evidence>
<evidence type="ECO:0000259" key="14">
    <source>
        <dbReference type="Pfam" id="PF08263"/>
    </source>
</evidence>
<dbReference type="AlphaFoldDB" id="A0AAD8JYZ1"/>
<comment type="similarity">
    <text evidence="2">Belongs to the RLP family.</text>
</comment>
<evidence type="ECO:0000256" key="7">
    <source>
        <dbReference type="ARBA" id="ARBA00022737"/>
    </source>
</evidence>
<dbReference type="FunFam" id="3.80.10.10:FF:000213">
    <property type="entry name" value="Tyrosine-sulfated glycopeptide receptor 1"/>
    <property type="match status" value="1"/>
</dbReference>
<dbReference type="InterPro" id="IPR003591">
    <property type="entry name" value="Leu-rich_rpt_typical-subtyp"/>
</dbReference>
<feature type="domain" description="Leucine-rich repeat-containing N-terminal plant-type" evidence="14">
    <location>
        <begin position="30"/>
        <end position="69"/>
    </location>
</feature>
<dbReference type="InterPro" id="IPR013210">
    <property type="entry name" value="LRR_N_plant-typ"/>
</dbReference>
<evidence type="ECO:0000256" key="6">
    <source>
        <dbReference type="ARBA" id="ARBA00022729"/>
    </source>
</evidence>
<dbReference type="EMBL" id="JAUHHV010000009">
    <property type="protein sequence ID" value="KAK1412424.1"/>
    <property type="molecule type" value="Genomic_DNA"/>
</dbReference>
<dbReference type="Proteomes" id="UP001229421">
    <property type="component" value="Unassembled WGS sequence"/>
</dbReference>
<feature type="chain" id="PRO_5042031132" description="Leucine-rich repeat-containing N-terminal plant-type domain-containing protein" evidence="13">
    <location>
        <begin position="20"/>
        <end position="1060"/>
    </location>
</feature>
<keyword evidence="5 12" id="KW-0812">Transmembrane</keyword>
<dbReference type="FunFam" id="3.80.10.10:FF:000041">
    <property type="entry name" value="LRR receptor-like serine/threonine-protein kinase ERECTA"/>
    <property type="match status" value="2"/>
</dbReference>
<feature type="signal peptide" evidence="13">
    <location>
        <begin position="1"/>
        <end position="19"/>
    </location>
</feature>
<dbReference type="Pfam" id="PF08263">
    <property type="entry name" value="LRRNT_2"/>
    <property type="match status" value="1"/>
</dbReference>
<evidence type="ECO:0000313" key="15">
    <source>
        <dbReference type="EMBL" id="KAK1412424.1"/>
    </source>
</evidence>
<evidence type="ECO:0000256" key="8">
    <source>
        <dbReference type="ARBA" id="ARBA00022989"/>
    </source>
</evidence>
<keyword evidence="3" id="KW-1003">Cell membrane</keyword>
<dbReference type="SUPFAM" id="SSF52047">
    <property type="entry name" value="RNI-like"/>
    <property type="match status" value="1"/>
</dbReference>
<evidence type="ECO:0000256" key="13">
    <source>
        <dbReference type="SAM" id="SignalP"/>
    </source>
</evidence>
<comment type="caution">
    <text evidence="15">The sequence shown here is derived from an EMBL/GenBank/DDBJ whole genome shotgun (WGS) entry which is preliminary data.</text>
</comment>
<evidence type="ECO:0000256" key="5">
    <source>
        <dbReference type="ARBA" id="ARBA00022692"/>
    </source>
</evidence>
<dbReference type="InterPro" id="IPR001611">
    <property type="entry name" value="Leu-rich_rpt"/>
</dbReference>
<evidence type="ECO:0000256" key="9">
    <source>
        <dbReference type="ARBA" id="ARBA00023136"/>
    </source>
</evidence>
<dbReference type="GO" id="GO:0051707">
    <property type="term" value="P:response to other organism"/>
    <property type="evidence" value="ECO:0007669"/>
    <property type="project" value="UniProtKB-ARBA"/>
</dbReference>
<keyword evidence="10" id="KW-0675">Receptor</keyword>
<proteinExistence type="inferred from homology"/>
<dbReference type="GO" id="GO:0005886">
    <property type="term" value="C:plasma membrane"/>
    <property type="evidence" value="ECO:0007669"/>
    <property type="project" value="UniProtKB-SubCell"/>
</dbReference>
<keyword evidence="6 13" id="KW-0732">Signal</keyword>
<evidence type="ECO:0000256" key="11">
    <source>
        <dbReference type="ARBA" id="ARBA00023180"/>
    </source>
</evidence>
<dbReference type="InterPro" id="IPR046956">
    <property type="entry name" value="RLP23-like"/>
</dbReference>
<dbReference type="GO" id="GO:0006952">
    <property type="term" value="P:defense response"/>
    <property type="evidence" value="ECO:0007669"/>
    <property type="project" value="UniProtKB-ARBA"/>
</dbReference>
<keyword evidence="11" id="KW-0325">Glycoprotein</keyword>